<evidence type="ECO:0000313" key="3">
    <source>
        <dbReference type="WBParaSite" id="SRAE_2000110700.1"/>
    </source>
</evidence>
<protein>
    <submittedName>
        <fullName evidence="3">Bestrophin homolog</fullName>
    </submittedName>
</protein>
<proteinExistence type="predicted"/>
<sequence>MKCPILIKVGEAFLRVFVQSWSCSELLSTYVGFPFYTIVPIFFFQIGCLSPSTARVIHHEVEHRLSS</sequence>
<evidence type="ECO:0000313" key="4">
    <source>
        <dbReference type="WormBase" id="SRAE_2000110700"/>
    </source>
</evidence>
<dbReference type="CTD" id="36378803"/>
<dbReference type="WBParaSite" id="SRAE_2000110700.1">
    <property type="protein sequence ID" value="SRAE_2000110700.1"/>
    <property type="gene ID" value="WBGene00261309"/>
</dbReference>
<dbReference type="RefSeq" id="XP_024505639.1">
    <property type="nucleotide sequence ID" value="XM_024652020.1"/>
</dbReference>
<name>A0A090MY24_STRRB</name>
<accession>A0A090MY24</accession>
<reference evidence="3" key="2">
    <citation type="submission" date="2020-12" db="UniProtKB">
        <authorList>
            <consortium name="WormBaseParasite"/>
        </authorList>
    </citation>
    <scope>IDENTIFICATION</scope>
</reference>
<dbReference type="AlphaFoldDB" id="A0A090MY24"/>
<evidence type="ECO:0000313" key="1">
    <source>
        <dbReference type="EMBL" id="CEF66439.1"/>
    </source>
</evidence>
<dbReference type="Proteomes" id="UP000035682">
    <property type="component" value="Unplaced"/>
</dbReference>
<dbReference type="EMBL" id="LN609529">
    <property type="protein sequence ID" value="CEF66439.1"/>
    <property type="molecule type" value="Genomic_DNA"/>
</dbReference>
<dbReference type="GeneID" id="36378803"/>
<gene>
    <name evidence="1 3 4" type="ORF">SRAE_2000110700</name>
</gene>
<organism evidence="1">
    <name type="scientific">Strongyloides ratti</name>
    <name type="common">Parasitic roundworm</name>
    <dbReference type="NCBI Taxonomy" id="34506"/>
    <lineage>
        <taxon>Eukaryota</taxon>
        <taxon>Metazoa</taxon>
        <taxon>Ecdysozoa</taxon>
        <taxon>Nematoda</taxon>
        <taxon>Chromadorea</taxon>
        <taxon>Rhabditida</taxon>
        <taxon>Tylenchina</taxon>
        <taxon>Panagrolaimomorpha</taxon>
        <taxon>Strongyloidoidea</taxon>
        <taxon>Strongyloididae</taxon>
        <taxon>Strongyloides</taxon>
    </lineage>
</organism>
<evidence type="ECO:0000313" key="2">
    <source>
        <dbReference type="Proteomes" id="UP000035682"/>
    </source>
</evidence>
<keyword evidence="2" id="KW-1185">Reference proteome</keyword>
<dbReference type="WormBase" id="SRAE_2000110700">
    <property type="protein sequence ID" value="SRP08853"/>
    <property type="gene ID" value="WBGene00261309"/>
</dbReference>
<reference evidence="1 2" key="1">
    <citation type="submission" date="2014-09" db="EMBL/GenBank/DDBJ databases">
        <authorList>
            <person name="Martin A.A."/>
        </authorList>
    </citation>
    <scope>NUCLEOTIDE SEQUENCE</scope>
    <source>
        <strain evidence="2">ED321</strain>
        <strain evidence="1">ED321 Heterogonic</strain>
    </source>
</reference>